<dbReference type="EMBL" id="QEFB01000002">
    <property type="protein sequence ID" value="PWC07738.1"/>
    <property type="molecule type" value="Genomic_DNA"/>
</dbReference>
<dbReference type="AlphaFoldDB" id="A0A2U1TFR2"/>
<evidence type="ECO:0000256" key="1">
    <source>
        <dbReference type="SAM" id="MobiDB-lite"/>
    </source>
</evidence>
<feature type="transmembrane region" description="Helical" evidence="2">
    <location>
        <begin position="203"/>
        <end position="223"/>
    </location>
</feature>
<comment type="caution">
    <text evidence="3">The sequence shown here is derived from an EMBL/GenBank/DDBJ whole genome shotgun (WGS) entry which is preliminary data.</text>
</comment>
<dbReference type="PANTHER" id="PTHR37305">
    <property type="entry name" value="INTEGRAL MEMBRANE PROTEIN-RELATED"/>
    <property type="match status" value="1"/>
</dbReference>
<feature type="transmembrane region" description="Helical" evidence="2">
    <location>
        <begin position="130"/>
        <end position="154"/>
    </location>
</feature>
<dbReference type="Proteomes" id="UP000244962">
    <property type="component" value="Unassembled WGS sequence"/>
</dbReference>
<protein>
    <submittedName>
        <fullName evidence="3">ABC transporter permease</fullName>
    </submittedName>
</protein>
<evidence type="ECO:0000256" key="2">
    <source>
        <dbReference type="SAM" id="Phobius"/>
    </source>
</evidence>
<keyword evidence="2" id="KW-0812">Transmembrane</keyword>
<accession>A0A2U1TFR2</accession>
<feature type="transmembrane region" description="Helical" evidence="2">
    <location>
        <begin position="46"/>
        <end position="68"/>
    </location>
</feature>
<keyword evidence="4" id="KW-1185">Reference proteome</keyword>
<keyword evidence="2" id="KW-0472">Membrane</keyword>
<feature type="transmembrane region" description="Helical" evidence="2">
    <location>
        <begin position="88"/>
        <end position="109"/>
    </location>
</feature>
<feature type="region of interest" description="Disordered" evidence="1">
    <location>
        <begin position="1"/>
        <end position="21"/>
    </location>
</feature>
<evidence type="ECO:0000313" key="4">
    <source>
        <dbReference type="Proteomes" id="UP000244962"/>
    </source>
</evidence>
<sequence length="283" mass="29177">MTTHTLDSAPESRQARMPSAGSAGPLRFIGILRSEAIKLRSLRSTVWSYAVLVLVSVGLAVLLAATLASAPDEQLPAEAQTAVVMQVIVFPIGFAQLVAAVLGVLFIAGEYGTGMVRSTFTAVPRRLSVLWAKSVVLFAATFIVGLIATVGGYLASAPFLARSGIIAPLGDPDVVRAAVGGALYLALIAVFSLGIGTMVRNSAGGIAIVLGIILILPTVLQVIPTDWAANLVPYVISDAGLGALGLQSDVPGALEPWQQLLIVLGWVAASLAAGATLMKRRDA</sequence>
<organism evidence="3 4">
    <name type="scientific">Mycetocola zhujimingii</name>
    <dbReference type="NCBI Taxonomy" id="2079792"/>
    <lineage>
        <taxon>Bacteria</taxon>
        <taxon>Bacillati</taxon>
        <taxon>Actinomycetota</taxon>
        <taxon>Actinomycetes</taxon>
        <taxon>Micrococcales</taxon>
        <taxon>Microbacteriaceae</taxon>
        <taxon>Mycetocola</taxon>
    </lineage>
</organism>
<gene>
    <name evidence="3" type="ORF">DF223_04585</name>
</gene>
<feature type="transmembrane region" description="Helical" evidence="2">
    <location>
        <begin position="174"/>
        <end position="196"/>
    </location>
</feature>
<proteinExistence type="predicted"/>
<feature type="transmembrane region" description="Helical" evidence="2">
    <location>
        <begin position="257"/>
        <end position="278"/>
    </location>
</feature>
<keyword evidence="2" id="KW-1133">Transmembrane helix</keyword>
<name>A0A2U1TFR2_9MICO</name>
<dbReference type="PANTHER" id="PTHR37305:SF1">
    <property type="entry name" value="MEMBRANE PROTEIN"/>
    <property type="match status" value="1"/>
</dbReference>
<reference evidence="4" key="1">
    <citation type="submission" date="2018-04" db="EMBL/GenBank/DDBJ databases">
        <authorList>
            <person name="Liu S."/>
            <person name="Wang Z."/>
            <person name="Li J."/>
        </authorList>
    </citation>
    <scope>NUCLEOTIDE SEQUENCE [LARGE SCALE GENOMIC DNA]</scope>
    <source>
        <strain evidence="4">622</strain>
    </source>
</reference>
<evidence type="ECO:0000313" key="3">
    <source>
        <dbReference type="EMBL" id="PWC07738.1"/>
    </source>
</evidence>
<dbReference type="RefSeq" id="WP_108962354.1">
    <property type="nucleotide sequence ID" value="NZ_QEFB01000002.1"/>
</dbReference>